<accession>A0AB34HKF5</accession>
<dbReference type="EMBL" id="JAIQCJ010001014">
    <property type="protein sequence ID" value="KAJ8793352.1"/>
    <property type="molecule type" value="Genomic_DNA"/>
</dbReference>
<proteinExistence type="predicted"/>
<organism evidence="1 2">
    <name type="scientific">Eschrichtius robustus</name>
    <name type="common">California gray whale</name>
    <name type="synonym">Eschrichtius gibbosus</name>
    <dbReference type="NCBI Taxonomy" id="9764"/>
    <lineage>
        <taxon>Eukaryota</taxon>
        <taxon>Metazoa</taxon>
        <taxon>Chordata</taxon>
        <taxon>Craniata</taxon>
        <taxon>Vertebrata</taxon>
        <taxon>Euteleostomi</taxon>
        <taxon>Mammalia</taxon>
        <taxon>Eutheria</taxon>
        <taxon>Laurasiatheria</taxon>
        <taxon>Artiodactyla</taxon>
        <taxon>Whippomorpha</taxon>
        <taxon>Cetacea</taxon>
        <taxon>Mysticeti</taxon>
        <taxon>Eschrichtiidae</taxon>
        <taxon>Eschrichtius</taxon>
    </lineage>
</organism>
<evidence type="ECO:0000313" key="1">
    <source>
        <dbReference type="EMBL" id="KAJ8793352.1"/>
    </source>
</evidence>
<gene>
    <name evidence="1" type="ORF">J1605_019403</name>
</gene>
<name>A0AB34HKF5_ESCRO</name>
<dbReference type="AlphaFoldDB" id="A0AB34HKF5"/>
<dbReference type="Proteomes" id="UP001159641">
    <property type="component" value="Unassembled WGS sequence"/>
</dbReference>
<evidence type="ECO:0000313" key="2">
    <source>
        <dbReference type="Proteomes" id="UP001159641"/>
    </source>
</evidence>
<comment type="caution">
    <text evidence="1">The sequence shown here is derived from an EMBL/GenBank/DDBJ whole genome shotgun (WGS) entry which is preliminary data.</text>
</comment>
<keyword evidence="2" id="KW-1185">Reference proteome</keyword>
<sequence length="195" mass="21960">MGTGGGNPDKRLRHHWIDARETSGSFWSFEYVQKVLRTVRVARGSLVGFQRTVFLPNPGWGVKWRCTWESFCSVDWIFTSVACMARRIWEEEKKLETTLWPQADGLQVLAGSPGSLKPYSPESLAVFTPLEHREQPGRVGFSFSLPSESLGTLAWDHWRRHTRRSSGSPAARGPSLWLPGCHLSLSGWTHGALLL</sequence>
<protein>
    <submittedName>
        <fullName evidence="1">Uncharacterized protein</fullName>
    </submittedName>
</protein>
<reference evidence="1 2" key="1">
    <citation type="submission" date="2022-11" db="EMBL/GenBank/DDBJ databases">
        <title>Whole genome sequence of Eschrichtius robustus ER-17-0199.</title>
        <authorList>
            <person name="Bruniche-Olsen A."/>
            <person name="Black A.N."/>
            <person name="Fields C.J."/>
            <person name="Walden K."/>
            <person name="Dewoody J.A."/>
        </authorList>
    </citation>
    <scope>NUCLEOTIDE SEQUENCE [LARGE SCALE GENOMIC DNA]</scope>
    <source>
        <strain evidence="1">ER-17-0199</strain>
        <tissue evidence="1">Blubber</tissue>
    </source>
</reference>